<protein>
    <submittedName>
        <fullName evidence="2">Putative major virion structural protein</fullName>
    </submittedName>
</protein>
<dbReference type="SUPFAM" id="SSF49299">
    <property type="entry name" value="PKD domain"/>
    <property type="match status" value="1"/>
</dbReference>
<dbReference type="InterPro" id="IPR013783">
    <property type="entry name" value="Ig-like_fold"/>
</dbReference>
<reference evidence="2 3" key="1">
    <citation type="journal article" date="2015" name="Genome Announc.">
        <title>Genome Sequences of Five Additional Brevibacillus laterosporus Bacteriophages.</title>
        <authorList>
            <person name="Merrill B.D."/>
            <person name="Berg J.A."/>
            <person name="Graves K.A."/>
            <person name="Ward A.T."/>
            <person name="Hilton J.A."/>
            <person name="Wake B.N."/>
            <person name="Grose J.H."/>
            <person name="Breakwell D.P."/>
            <person name="Burnett S.H."/>
        </authorList>
    </citation>
    <scope>NUCLEOTIDE SEQUENCE [LARGE SCALE GENOMIC DNA]</scope>
</reference>
<accession>A0A0K2CN23</accession>
<dbReference type="InterPro" id="IPR035986">
    <property type="entry name" value="PKD_dom_sf"/>
</dbReference>
<gene>
    <name evidence="2" type="ORF">JENST_41</name>
</gene>
<dbReference type="CDD" id="cd00146">
    <property type="entry name" value="PKD"/>
    <property type="match status" value="1"/>
</dbReference>
<keyword evidence="3" id="KW-1185">Reference proteome</keyword>
<sequence>MADTSYQPTPWLDTMLNEEHLLEGLVGICLNNGWTKVGEFTKVVYPSKLTKPTIKRFYLPLANPDVDVPEVLNDEYYIFLEGEICPITYYKAVKNGDGTTTITFEPGVSGQVAIYYSDVKGTDEFEFYVAKHYIVRNASGNLFGMAMLANFKEQMQNTGCKVPFSIYDSNIDDEYDFGAQLRPQDLGVFSWAKQKAEEEGLYERHTLYFYQLEKFANGGRWLTGWDKPADYKRLALDAEIQTTMWGLADQTNALQFKITDKYPSNYQSPIVTAHTRIPQLENVEKLGFLDVKYTNWWDDSKVFVKGFIDGKSLMFIIIADTAPVWDSNAVPAIPLYMGDFEIDGAKDEVVNRDITFDFHEAQTRASTVISSKPMINAGSTVKIWLMGDCDGDVGNESITLKIGDTEVGKFNTADAVEPTGNRDDAQFMGEFPITGVEGKNNVTIEAVSDSDVSGYSPVSARMWLELTINTDKNADGAPSALFSGTAYSKDGEDVTKALKRSAEFDYDDVNLKQEVLLPIMKDYSHYPSNGVDSIMVKRTKYGARYQAHYLSWNVPSNTMPPVRQNKDGHKHPRAWDNFMNEQYKFQFSPSRYSGKAHSSRALLIHPEDGGFGTLRNVILVSPLTIMNGDELKVVKNHCDDENKYEVYSYYLVEGISPLTKRPATAFRPAGLGILKAGYTLPEIPPPPPPPPPLVVNISPSSSTIEAGASIKFTSTYSKHSPMSNFKWDVSSDVSRGSFTVDNATFVFKNAGTYQVAFAFWNELGQKGVVSATVVVNEPPLPPPPPPPPPPPNTLQCGHLNDTGGGRITEKYHEMGDKSGSVRIDYDMYGYPDRIDVFYQSQLLASSNGYVVNKGQVNFSYAPVGGVTQIKVIISSDSDGTSWEYMVNCPV</sequence>
<organism evidence="2 3">
    <name type="scientific">Brevibacillus phage Jenst</name>
    <dbReference type="NCBI Taxonomy" id="1691954"/>
    <lineage>
        <taxon>Viruses</taxon>
        <taxon>Duplodnaviria</taxon>
        <taxon>Heunggongvirae</taxon>
        <taxon>Uroviricota</taxon>
        <taxon>Caudoviricetes</taxon>
        <taxon>Jenstvirus</taxon>
        <taxon>Jenstvirus jenst</taxon>
    </lineage>
</organism>
<proteinExistence type="predicted"/>
<dbReference type="InterPro" id="IPR022409">
    <property type="entry name" value="PKD/Chitinase_dom"/>
</dbReference>
<dbReference type="Proteomes" id="UP000208104">
    <property type="component" value="Segment"/>
</dbReference>
<dbReference type="RefSeq" id="YP_009199102.1">
    <property type="nucleotide sequence ID" value="NC_028805.1"/>
</dbReference>
<name>A0A0K2CN23_9CAUD</name>
<dbReference type="Gene3D" id="2.60.40.10">
    <property type="entry name" value="Immunoglobulins"/>
    <property type="match status" value="1"/>
</dbReference>
<evidence type="ECO:0000313" key="2">
    <source>
        <dbReference type="EMBL" id="ALA07171.1"/>
    </source>
</evidence>
<dbReference type="SMART" id="SM00089">
    <property type="entry name" value="PKD"/>
    <property type="match status" value="1"/>
</dbReference>
<dbReference type="EMBL" id="KT151955">
    <property type="protein sequence ID" value="ALA07171.1"/>
    <property type="molecule type" value="Genomic_DNA"/>
</dbReference>
<dbReference type="KEGG" id="vg:26625989"/>
<dbReference type="GeneID" id="26625989"/>
<feature type="domain" description="PKD/Chitinase" evidence="1">
    <location>
        <begin position="694"/>
        <end position="778"/>
    </location>
</feature>
<evidence type="ECO:0000313" key="3">
    <source>
        <dbReference type="Proteomes" id="UP000208104"/>
    </source>
</evidence>
<evidence type="ECO:0000259" key="1">
    <source>
        <dbReference type="SMART" id="SM00089"/>
    </source>
</evidence>